<name>A0ABV2BAS1_9LACO</name>
<evidence type="ECO:0000313" key="2">
    <source>
        <dbReference type="Proteomes" id="UP001434419"/>
    </source>
</evidence>
<organism evidence="1 2">
    <name type="scientific">Lactobacillus crispatus</name>
    <dbReference type="NCBI Taxonomy" id="47770"/>
    <lineage>
        <taxon>Bacteria</taxon>
        <taxon>Bacillati</taxon>
        <taxon>Bacillota</taxon>
        <taxon>Bacilli</taxon>
        <taxon>Lactobacillales</taxon>
        <taxon>Lactobacillaceae</taxon>
        <taxon>Lactobacillus</taxon>
    </lineage>
</organism>
<protein>
    <submittedName>
        <fullName evidence="1">Uncharacterized protein</fullName>
    </submittedName>
</protein>
<proteinExistence type="predicted"/>
<dbReference type="EMBL" id="JBETVU010000012">
    <property type="protein sequence ID" value="MES5150202.1"/>
    <property type="molecule type" value="Genomic_DNA"/>
</dbReference>
<comment type="caution">
    <text evidence="1">The sequence shown here is derived from an EMBL/GenBank/DDBJ whole genome shotgun (WGS) entry which is preliminary data.</text>
</comment>
<dbReference type="Proteomes" id="UP001434419">
    <property type="component" value="Unassembled WGS sequence"/>
</dbReference>
<accession>A0ABV2BAS1</accession>
<reference evidence="1" key="1">
    <citation type="submission" date="2024-06" db="EMBL/GenBank/DDBJ databases">
        <title>Vaginal Lactobacillus fatty acid response mechanisms reveal a metabolite-targeted strategy for bacterial vaginosis treatment.</title>
        <authorList>
            <person name="Zhu M."/>
            <person name="Blainey P.C."/>
            <person name="Bloom S.M."/>
            <person name="Kwon D.S."/>
        </authorList>
    </citation>
    <scope>NUCLEOTIDE SEQUENCE</scope>
    <source>
        <strain evidence="1">194_F1_1</strain>
    </source>
</reference>
<sequence length="46" mass="5317">MMKRKRNKLTLTIITAFVILGSIDTFEIPKLNVKPGVERMGEKENR</sequence>
<dbReference type="RefSeq" id="WP_162262371.1">
    <property type="nucleotide sequence ID" value="NZ_CP033426.1"/>
</dbReference>
<keyword evidence="2" id="KW-1185">Reference proteome</keyword>
<evidence type="ECO:0000313" key="1">
    <source>
        <dbReference type="EMBL" id="MES5150202.1"/>
    </source>
</evidence>
<gene>
    <name evidence="1" type="ORF">ABVC42_09835</name>
</gene>